<keyword evidence="6 7" id="KW-0472">Membrane</keyword>
<evidence type="ECO:0000256" key="6">
    <source>
        <dbReference type="ARBA" id="ARBA00023136"/>
    </source>
</evidence>
<dbReference type="Gene3D" id="3.40.50.300">
    <property type="entry name" value="P-loop containing nucleotide triphosphate hydrolases"/>
    <property type="match status" value="1"/>
</dbReference>
<dbReference type="SUPFAM" id="SSF50447">
    <property type="entry name" value="Translation proteins"/>
    <property type="match status" value="1"/>
</dbReference>
<evidence type="ECO:0000313" key="9">
    <source>
        <dbReference type="EMBL" id="GIG39899.1"/>
    </source>
</evidence>
<dbReference type="SMART" id="SM00838">
    <property type="entry name" value="EFG_C"/>
    <property type="match status" value="1"/>
</dbReference>
<dbReference type="Gene3D" id="3.30.70.240">
    <property type="match status" value="1"/>
</dbReference>
<dbReference type="InterPro" id="IPR000640">
    <property type="entry name" value="EFG_V-like"/>
</dbReference>
<evidence type="ECO:0000256" key="5">
    <source>
        <dbReference type="ARBA" id="ARBA00023134"/>
    </source>
</evidence>
<protein>
    <recommendedName>
        <fullName evidence="7">Elongation factor 4</fullName>
        <shortName evidence="7">EF-4</shortName>
        <ecNumber evidence="7">3.6.5.n1</ecNumber>
    </recommendedName>
    <alternativeName>
        <fullName evidence="7">Ribosomal back-translocase LepA</fullName>
    </alternativeName>
</protein>
<evidence type="ECO:0000313" key="10">
    <source>
        <dbReference type="Proteomes" id="UP000614741"/>
    </source>
</evidence>
<comment type="subcellular location">
    <subcellularLocation>
        <location evidence="7">Cell membrane</location>
        <topology evidence="7">Peripheral membrane protein</topology>
        <orientation evidence="7">Cytoplasmic side</orientation>
    </subcellularLocation>
</comment>
<evidence type="ECO:0000256" key="2">
    <source>
        <dbReference type="ARBA" id="ARBA00022741"/>
    </source>
</evidence>
<evidence type="ECO:0000256" key="1">
    <source>
        <dbReference type="ARBA" id="ARBA00005454"/>
    </source>
</evidence>
<dbReference type="Pfam" id="PF03144">
    <property type="entry name" value="GTP_EFTU_D2"/>
    <property type="match status" value="1"/>
</dbReference>
<dbReference type="EMBL" id="BONP01000008">
    <property type="protein sequence ID" value="GIG39899.1"/>
    <property type="molecule type" value="Genomic_DNA"/>
</dbReference>
<dbReference type="Pfam" id="PF00679">
    <property type="entry name" value="EFG_C"/>
    <property type="match status" value="1"/>
</dbReference>
<keyword evidence="7" id="KW-1003">Cell membrane</keyword>
<keyword evidence="10" id="KW-1185">Reference proteome</keyword>
<dbReference type="SUPFAM" id="SSF52540">
    <property type="entry name" value="P-loop containing nucleoside triphosphate hydrolases"/>
    <property type="match status" value="1"/>
</dbReference>
<organism evidence="9 10">
    <name type="scientific">Cellulomonas phragmiteti</name>
    <dbReference type="NCBI Taxonomy" id="478780"/>
    <lineage>
        <taxon>Bacteria</taxon>
        <taxon>Bacillati</taxon>
        <taxon>Actinomycetota</taxon>
        <taxon>Actinomycetes</taxon>
        <taxon>Micrococcales</taxon>
        <taxon>Cellulomonadaceae</taxon>
        <taxon>Cellulomonas</taxon>
    </lineage>
</organism>
<evidence type="ECO:0000256" key="3">
    <source>
        <dbReference type="ARBA" id="ARBA00022801"/>
    </source>
</evidence>
<dbReference type="PROSITE" id="PS51722">
    <property type="entry name" value="G_TR_2"/>
    <property type="match status" value="1"/>
</dbReference>
<dbReference type="InterPro" id="IPR004161">
    <property type="entry name" value="EFTu-like_2"/>
</dbReference>
<dbReference type="InterPro" id="IPR031157">
    <property type="entry name" value="G_TR_CS"/>
</dbReference>
<dbReference type="Gene3D" id="3.30.70.2570">
    <property type="entry name" value="Elongation factor 4, C-terminal domain"/>
    <property type="match status" value="1"/>
</dbReference>
<comment type="caution">
    <text evidence="9">The sequence shown here is derived from an EMBL/GenBank/DDBJ whole genome shotgun (WGS) entry which is preliminary data.</text>
</comment>
<keyword evidence="2 7" id="KW-0547">Nucleotide-binding</keyword>
<dbReference type="CDD" id="cd16260">
    <property type="entry name" value="EF4_III"/>
    <property type="match status" value="1"/>
</dbReference>
<dbReference type="NCBIfam" id="TIGR01393">
    <property type="entry name" value="lepA"/>
    <property type="match status" value="1"/>
</dbReference>
<sequence length="646" mass="70744">MVDDRRPTVQKPENAELPIPSATAAERIRPAATAPELLRNFCIIAHIDHGKSTLADRMLQLTGVVDARAMRAQYLDRMDIERERGITIKSQAVRMPWGVADASGTVQPYALNMIDTPGHVDFTYEVSRSLAACEGAVLLVDAAQGIEAQTLANLYLAMENDLQVIPVLNKIDLPAAQPEKYAEELANLVGGDPEDVLKVSGKTGVGVEALLDRIVQLVPSPVGDAGAPARAMIFDSVYDTYRGVVTYVRVVDGRLDPREKIVMMSTRATHELLEIGVTSPEPVPTKGLGVGEVGYLITGVKDVRQSKVGDTVTNNAKPAAVALGGYSEPKPMVFSGLYPIDGSDYPVLRDALDKLKLNDAALNYEPETSVALGFGFRVGFLGLLHLEIVRERLEREFDLDLISTAPNVIYDVTLEDLTEIVVTNPSEYPAGKIREVREPMVKATILTPSEFVGTIMELCQGRRGELQGMDYLSEERVEMRYVLPMAEIVFDFFDHLKSKTRGYASLDYEPTGDQAADLVKVDILLQGEQVDAFSAIVHKDKAYAYGVSMTAKLKDLIPRQQFEVPIQAAIGSRIIARETIRAMRKDVLAKCYGGDISRKRKLLEKQKEGKKRMKTIGRVDVPQEAFIAALSSDGGGGKDAKDAKKK</sequence>
<dbReference type="EC" id="3.6.5.n1" evidence="7"/>
<dbReference type="InterPro" id="IPR035647">
    <property type="entry name" value="EFG_III/V"/>
</dbReference>
<dbReference type="InterPro" id="IPR000795">
    <property type="entry name" value="T_Tr_GTP-bd_dom"/>
</dbReference>
<dbReference type="NCBIfam" id="TIGR00231">
    <property type="entry name" value="small_GTP"/>
    <property type="match status" value="1"/>
</dbReference>
<dbReference type="InterPro" id="IPR027417">
    <property type="entry name" value="P-loop_NTPase"/>
</dbReference>
<accession>A0ABQ4DKM9</accession>
<proteinExistence type="inferred from homology"/>
<dbReference type="PANTHER" id="PTHR43512:SF4">
    <property type="entry name" value="TRANSLATION FACTOR GUF1 HOMOLOG, CHLOROPLASTIC"/>
    <property type="match status" value="1"/>
</dbReference>
<keyword evidence="9" id="KW-0251">Elongation factor</keyword>
<dbReference type="Gene3D" id="2.40.30.10">
    <property type="entry name" value="Translation factors"/>
    <property type="match status" value="1"/>
</dbReference>
<dbReference type="Proteomes" id="UP000614741">
    <property type="component" value="Unassembled WGS sequence"/>
</dbReference>
<dbReference type="PROSITE" id="PS00301">
    <property type="entry name" value="G_TR_1"/>
    <property type="match status" value="1"/>
</dbReference>
<dbReference type="InterPro" id="IPR013842">
    <property type="entry name" value="LepA_CTD"/>
</dbReference>
<comment type="catalytic activity">
    <reaction evidence="7">
        <text>GTP + H2O = GDP + phosphate + H(+)</text>
        <dbReference type="Rhea" id="RHEA:19669"/>
        <dbReference type="ChEBI" id="CHEBI:15377"/>
        <dbReference type="ChEBI" id="CHEBI:15378"/>
        <dbReference type="ChEBI" id="CHEBI:37565"/>
        <dbReference type="ChEBI" id="CHEBI:43474"/>
        <dbReference type="ChEBI" id="CHEBI:58189"/>
        <dbReference type="EC" id="3.6.5.n1"/>
    </reaction>
</comment>
<feature type="binding site" evidence="7">
    <location>
        <begin position="48"/>
        <end position="53"/>
    </location>
    <ligand>
        <name>GTP</name>
        <dbReference type="ChEBI" id="CHEBI:37565"/>
    </ligand>
</feature>
<dbReference type="InterPro" id="IPR006297">
    <property type="entry name" value="EF-4"/>
</dbReference>
<evidence type="ECO:0000256" key="4">
    <source>
        <dbReference type="ARBA" id="ARBA00022917"/>
    </source>
</evidence>
<comment type="function">
    <text evidence="7">Required for accurate and efficient protein synthesis under certain stress conditions. May act as a fidelity factor of the translation reaction, by catalyzing a one-codon backward translocation of tRNAs on improperly translocated ribosomes. Back-translocation proceeds from a post-translocation (POST) complex to a pre-translocation (PRE) complex, thus giving elongation factor G a second chance to translocate the tRNAs correctly. Binds to ribosomes in a GTP-dependent manner.</text>
</comment>
<dbReference type="Pfam" id="PF00009">
    <property type="entry name" value="GTP_EFTU"/>
    <property type="match status" value="1"/>
</dbReference>
<dbReference type="InterPro" id="IPR035654">
    <property type="entry name" value="LepA_IV"/>
</dbReference>
<keyword evidence="5 7" id="KW-0342">GTP-binding</keyword>
<keyword evidence="3 7" id="KW-0378">Hydrolase</keyword>
<dbReference type="InterPro" id="IPR005225">
    <property type="entry name" value="Small_GTP-bd"/>
</dbReference>
<dbReference type="CDD" id="cd01890">
    <property type="entry name" value="LepA"/>
    <property type="match status" value="1"/>
</dbReference>
<dbReference type="Pfam" id="PF06421">
    <property type="entry name" value="LepA_C"/>
    <property type="match status" value="1"/>
</dbReference>
<feature type="binding site" evidence="7">
    <location>
        <begin position="169"/>
        <end position="172"/>
    </location>
    <ligand>
        <name>GTP</name>
        <dbReference type="ChEBI" id="CHEBI:37565"/>
    </ligand>
</feature>
<gene>
    <name evidence="7 9" type="primary">lepA</name>
    <name evidence="9" type="ORF">Cph01nite_16610</name>
</gene>
<name>A0ABQ4DKM9_9CELL</name>
<dbReference type="HAMAP" id="MF_00071">
    <property type="entry name" value="LepA"/>
    <property type="match status" value="1"/>
</dbReference>
<comment type="similarity">
    <text evidence="1 7">Belongs to the TRAFAC class translation factor GTPase superfamily. Classic translation factor GTPase family. LepA subfamily.</text>
</comment>
<keyword evidence="4 7" id="KW-0648">Protein biosynthesis</keyword>
<dbReference type="CDD" id="cd03709">
    <property type="entry name" value="lepA_C"/>
    <property type="match status" value="1"/>
</dbReference>
<dbReference type="PANTHER" id="PTHR43512">
    <property type="entry name" value="TRANSLATION FACTOR GUF1-RELATED"/>
    <property type="match status" value="1"/>
</dbReference>
<feature type="domain" description="Tr-type G" evidence="8">
    <location>
        <begin position="36"/>
        <end position="222"/>
    </location>
</feature>
<dbReference type="CDD" id="cd03699">
    <property type="entry name" value="EF4_II"/>
    <property type="match status" value="1"/>
</dbReference>
<dbReference type="InterPro" id="IPR038363">
    <property type="entry name" value="LepA_C_sf"/>
</dbReference>
<evidence type="ECO:0000256" key="7">
    <source>
        <dbReference type="HAMAP-Rule" id="MF_00071"/>
    </source>
</evidence>
<evidence type="ECO:0000259" key="8">
    <source>
        <dbReference type="PROSITE" id="PS51722"/>
    </source>
</evidence>
<dbReference type="Gene3D" id="3.30.70.870">
    <property type="entry name" value="Elongation Factor G (Translational Gtpase), domain 3"/>
    <property type="match status" value="1"/>
</dbReference>
<reference evidence="9 10" key="1">
    <citation type="submission" date="2021-01" db="EMBL/GenBank/DDBJ databases">
        <title>Whole genome shotgun sequence of Cellulomonas phragmiteti NBRC 110785.</title>
        <authorList>
            <person name="Komaki H."/>
            <person name="Tamura T."/>
        </authorList>
    </citation>
    <scope>NUCLEOTIDE SEQUENCE [LARGE SCALE GENOMIC DNA]</scope>
    <source>
        <strain evidence="9 10">NBRC 110785</strain>
    </source>
</reference>
<dbReference type="InterPro" id="IPR009000">
    <property type="entry name" value="Transl_B-barrel_sf"/>
</dbReference>
<dbReference type="SUPFAM" id="SSF54980">
    <property type="entry name" value="EF-G C-terminal domain-like"/>
    <property type="match status" value="2"/>
</dbReference>
<dbReference type="GO" id="GO:0003746">
    <property type="term" value="F:translation elongation factor activity"/>
    <property type="evidence" value="ECO:0007669"/>
    <property type="project" value="UniProtKB-KW"/>
</dbReference>
<dbReference type="PRINTS" id="PR00315">
    <property type="entry name" value="ELONGATNFCT"/>
</dbReference>